<keyword evidence="10" id="KW-0407">Ion channel</keyword>
<evidence type="ECO:0000313" key="14">
    <source>
        <dbReference type="Proteomes" id="UP001153620"/>
    </source>
</evidence>
<comment type="subcellular location">
    <subcellularLocation>
        <location evidence="1">Cell membrane</location>
        <topology evidence="1">Single-pass membrane protein</topology>
    </subcellularLocation>
</comment>
<keyword evidence="7" id="KW-0406">Ion transport</keyword>
<keyword evidence="4 11" id="KW-0812">Transmembrane</keyword>
<evidence type="ECO:0000256" key="10">
    <source>
        <dbReference type="ARBA" id="ARBA00023303"/>
    </source>
</evidence>
<dbReference type="GO" id="GO:0034220">
    <property type="term" value="P:monoatomic ion transmembrane transport"/>
    <property type="evidence" value="ECO:0007669"/>
    <property type="project" value="UniProtKB-KW"/>
</dbReference>
<keyword evidence="8 11" id="KW-0472">Membrane</keyword>
<sequence length="566" mass="65234">MRFFILFFGIIKLSSSIPLNCTFDNHDTVYQTVYSCIVQNLYTTLNDRSVTEIVGTHKYGKSNDDVKQVFVKFQNVPYLPLNLGKFFQNLETLYVMKSNVQHLMNGDLDGLNKLKTFDVSHNPVEQIGKEFFKGQKTIERISFYDCHIKKVNRGALDDLTNLNSLFFDQNPCIDTRYDGDSSYGSMRDGIIEEVTADIYDKCHGMDQSLRTNQTELCHEIKNVNENLTNDKLISKNDKVQESSSNWSTVLTILLVFTMLLNIIFSIVLVRIVRNNFNGSWHEMKNVLVFITLTLLCTFLHSSYQFVLQCEFFNAYINSDYHPMYSCNAENVTTSWNDRNVTAISGRHLPKLDNKDVRFLSIFHQNCHFIPRNLDQFFPNLEDLTIRKSNIQFLMNGDLNGLNKLKTFDFANNPIDHIGEDFFSGHSSITSISFNTCNIKKVDFGAFNDLKNLSSIDFEFNECIDTIKNFNKRNPAEDFFNQVYSRCHGRGNTIKTINFKECRLTQHQSTTVIHNIDSSLNYALFLLGMLSMLLSILLALVIFRVYGRRSDKDFNEAVNSGFADFEA</sequence>
<dbReference type="GO" id="GO:0005886">
    <property type="term" value="C:plasma membrane"/>
    <property type="evidence" value="ECO:0007669"/>
    <property type="project" value="UniProtKB-SubCell"/>
</dbReference>
<evidence type="ECO:0000256" key="4">
    <source>
        <dbReference type="ARBA" id="ARBA00022692"/>
    </source>
</evidence>
<evidence type="ECO:0000256" key="11">
    <source>
        <dbReference type="SAM" id="Phobius"/>
    </source>
</evidence>
<dbReference type="InterPro" id="IPR032675">
    <property type="entry name" value="LRR_dom_sf"/>
</dbReference>
<evidence type="ECO:0000256" key="7">
    <source>
        <dbReference type="ARBA" id="ARBA00023065"/>
    </source>
</evidence>
<organism evidence="13 14">
    <name type="scientific">Chironomus riparius</name>
    <dbReference type="NCBI Taxonomy" id="315576"/>
    <lineage>
        <taxon>Eukaryota</taxon>
        <taxon>Metazoa</taxon>
        <taxon>Ecdysozoa</taxon>
        <taxon>Arthropoda</taxon>
        <taxon>Hexapoda</taxon>
        <taxon>Insecta</taxon>
        <taxon>Pterygota</taxon>
        <taxon>Neoptera</taxon>
        <taxon>Endopterygota</taxon>
        <taxon>Diptera</taxon>
        <taxon>Nematocera</taxon>
        <taxon>Chironomoidea</taxon>
        <taxon>Chironomidae</taxon>
        <taxon>Chironominae</taxon>
        <taxon>Chironomus</taxon>
    </lineage>
</organism>
<reference evidence="13" key="1">
    <citation type="submission" date="2022-01" db="EMBL/GenBank/DDBJ databases">
        <authorList>
            <person name="King R."/>
        </authorList>
    </citation>
    <scope>NUCLEOTIDE SEQUENCE</scope>
</reference>
<feature type="signal peptide" evidence="12">
    <location>
        <begin position="1"/>
        <end position="16"/>
    </location>
</feature>
<evidence type="ECO:0000256" key="6">
    <source>
        <dbReference type="ARBA" id="ARBA00022989"/>
    </source>
</evidence>
<feature type="chain" id="PRO_5040343029" evidence="12">
    <location>
        <begin position="17"/>
        <end position="566"/>
    </location>
</feature>
<evidence type="ECO:0000313" key="13">
    <source>
        <dbReference type="EMBL" id="CAG9803017.1"/>
    </source>
</evidence>
<evidence type="ECO:0000256" key="2">
    <source>
        <dbReference type="ARBA" id="ARBA00022448"/>
    </source>
</evidence>
<feature type="transmembrane region" description="Helical" evidence="11">
    <location>
        <begin position="284"/>
        <end position="303"/>
    </location>
</feature>
<keyword evidence="5 12" id="KW-0732">Signal</keyword>
<dbReference type="PANTHER" id="PTHR46473">
    <property type="entry name" value="GH08155P"/>
    <property type="match status" value="1"/>
</dbReference>
<evidence type="ECO:0000256" key="9">
    <source>
        <dbReference type="ARBA" id="ARBA00023157"/>
    </source>
</evidence>
<dbReference type="SUPFAM" id="SSF52058">
    <property type="entry name" value="L domain-like"/>
    <property type="match status" value="1"/>
</dbReference>
<name>A0A9N9RT60_9DIPT</name>
<feature type="transmembrane region" description="Helical" evidence="11">
    <location>
        <begin position="521"/>
        <end position="542"/>
    </location>
</feature>
<dbReference type="AlphaFoldDB" id="A0A9N9RT60"/>
<keyword evidence="9" id="KW-1015">Disulfide bond</keyword>
<evidence type="ECO:0000256" key="3">
    <source>
        <dbReference type="ARBA" id="ARBA00022475"/>
    </source>
</evidence>
<dbReference type="PANTHER" id="PTHR46473:SF10">
    <property type="entry name" value="LD45603P-RELATED"/>
    <property type="match status" value="1"/>
</dbReference>
<keyword evidence="14" id="KW-1185">Reference proteome</keyword>
<proteinExistence type="predicted"/>
<evidence type="ECO:0000256" key="5">
    <source>
        <dbReference type="ARBA" id="ARBA00022729"/>
    </source>
</evidence>
<evidence type="ECO:0000256" key="8">
    <source>
        <dbReference type="ARBA" id="ARBA00023136"/>
    </source>
</evidence>
<dbReference type="Proteomes" id="UP001153620">
    <property type="component" value="Chromosome 2"/>
</dbReference>
<keyword evidence="2" id="KW-0813">Transport</keyword>
<evidence type="ECO:0000256" key="1">
    <source>
        <dbReference type="ARBA" id="ARBA00004162"/>
    </source>
</evidence>
<accession>A0A9N9RT60</accession>
<gene>
    <name evidence="13" type="ORF">CHIRRI_LOCUS5919</name>
</gene>
<keyword evidence="3" id="KW-1003">Cell membrane</keyword>
<feature type="transmembrane region" description="Helical" evidence="11">
    <location>
        <begin position="246"/>
        <end position="272"/>
    </location>
</feature>
<dbReference type="InterPro" id="IPR051432">
    <property type="entry name" value="KCNMA1_auxiliary"/>
</dbReference>
<dbReference type="EMBL" id="OU895878">
    <property type="protein sequence ID" value="CAG9803017.1"/>
    <property type="molecule type" value="Genomic_DNA"/>
</dbReference>
<keyword evidence="6 11" id="KW-1133">Transmembrane helix</keyword>
<evidence type="ECO:0000256" key="12">
    <source>
        <dbReference type="SAM" id="SignalP"/>
    </source>
</evidence>
<protein>
    <submittedName>
        <fullName evidence="13">Uncharacterized protein</fullName>
    </submittedName>
</protein>
<dbReference type="OrthoDB" id="7776492at2759"/>
<dbReference type="Gene3D" id="3.80.10.10">
    <property type="entry name" value="Ribonuclease Inhibitor"/>
    <property type="match status" value="2"/>
</dbReference>
<reference evidence="13" key="2">
    <citation type="submission" date="2022-10" db="EMBL/GenBank/DDBJ databases">
        <authorList>
            <consortium name="ENA_rothamsted_submissions"/>
            <consortium name="culmorum"/>
            <person name="King R."/>
        </authorList>
    </citation>
    <scope>NUCLEOTIDE SEQUENCE</scope>
</reference>